<dbReference type="AlphaFoldDB" id="A0A428WSI5"/>
<dbReference type="SMART" id="SM00458">
    <property type="entry name" value="RICIN"/>
    <property type="match status" value="1"/>
</dbReference>
<feature type="chain" id="PRO_5039091283" description="Ricin B lectin domain-containing protein" evidence="1">
    <location>
        <begin position="24"/>
        <end position="182"/>
    </location>
</feature>
<evidence type="ECO:0000256" key="1">
    <source>
        <dbReference type="SAM" id="SignalP"/>
    </source>
</evidence>
<name>A0A428WSI5_AMYBA</name>
<feature type="domain" description="Ricin B lectin" evidence="2">
    <location>
        <begin position="8"/>
        <end position="128"/>
    </location>
</feature>
<evidence type="ECO:0000313" key="3">
    <source>
        <dbReference type="EMBL" id="RSM46025.1"/>
    </source>
</evidence>
<dbReference type="RefSeq" id="WP_084641844.1">
    <property type="nucleotide sequence ID" value="NZ_QHHU01000014.1"/>
</dbReference>
<reference evidence="3 4" key="1">
    <citation type="submission" date="2018-05" db="EMBL/GenBank/DDBJ databases">
        <title>Evolution of GPA BGCs.</title>
        <authorList>
            <person name="Waglechner N."/>
            <person name="Wright G.D."/>
        </authorList>
    </citation>
    <scope>NUCLEOTIDE SEQUENCE [LARGE SCALE GENOMIC DNA]</scope>
    <source>
        <strain evidence="3 4">DSM 5908</strain>
    </source>
</reference>
<keyword evidence="1" id="KW-0732">Signal</keyword>
<gene>
    <name evidence="3" type="ORF">DMA12_12110</name>
</gene>
<comment type="caution">
    <text evidence="3">The sequence shown here is derived from an EMBL/GenBank/DDBJ whole genome shotgun (WGS) entry which is preliminary data.</text>
</comment>
<proteinExistence type="predicted"/>
<dbReference type="Pfam" id="PF14200">
    <property type="entry name" value="RicinB_lectin_2"/>
    <property type="match status" value="2"/>
</dbReference>
<keyword evidence="4" id="KW-1185">Reference proteome</keyword>
<feature type="signal peptide" evidence="1">
    <location>
        <begin position="1"/>
        <end position="23"/>
    </location>
</feature>
<dbReference type="CDD" id="cd00161">
    <property type="entry name" value="beta-trefoil_Ricin-like"/>
    <property type="match status" value="1"/>
</dbReference>
<evidence type="ECO:0000313" key="4">
    <source>
        <dbReference type="Proteomes" id="UP000286716"/>
    </source>
</evidence>
<accession>A0A428WSI5</accession>
<organism evidence="3 4">
    <name type="scientific">Amycolatopsis balhimycina DSM 5908</name>
    <dbReference type="NCBI Taxonomy" id="1081091"/>
    <lineage>
        <taxon>Bacteria</taxon>
        <taxon>Bacillati</taxon>
        <taxon>Actinomycetota</taxon>
        <taxon>Actinomycetes</taxon>
        <taxon>Pseudonocardiales</taxon>
        <taxon>Pseudonocardiaceae</taxon>
        <taxon>Amycolatopsis</taxon>
    </lineage>
</organism>
<dbReference type="InterPro" id="IPR035992">
    <property type="entry name" value="Ricin_B-like_lectins"/>
</dbReference>
<evidence type="ECO:0000259" key="2">
    <source>
        <dbReference type="SMART" id="SM00458"/>
    </source>
</evidence>
<protein>
    <recommendedName>
        <fullName evidence="2">Ricin B lectin domain-containing protein</fullName>
    </recommendedName>
</protein>
<dbReference type="SUPFAM" id="SSF50370">
    <property type="entry name" value="Ricin B-like lectins"/>
    <property type="match status" value="1"/>
</dbReference>
<dbReference type="PROSITE" id="PS50231">
    <property type="entry name" value="RICIN_B_LECTIN"/>
    <property type="match status" value="1"/>
</dbReference>
<sequence>MRARKLLTVVAVVVGVTTGEVVAAGSAGAASSGTDVRAGTFQLMNITTNLCAGPSVKPETGRQVVQRRCTGLPATLWAAQPVPESINTLLVNQDTGLCMDLIDGTGDDLPVVQAPCSPKLVSQQWQFVTREVPNRVKIVNAKLGQCLEVENGEAPVGAPVQVSACVFSARHQIWQTGAVSAT</sequence>
<dbReference type="Proteomes" id="UP000286716">
    <property type="component" value="Unassembled WGS sequence"/>
</dbReference>
<dbReference type="Gene3D" id="2.80.10.50">
    <property type="match status" value="1"/>
</dbReference>
<dbReference type="EMBL" id="QHHU01000014">
    <property type="protein sequence ID" value="RSM46025.1"/>
    <property type="molecule type" value="Genomic_DNA"/>
</dbReference>
<dbReference type="InterPro" id="IPR000772">
    <property type="entry name" value="Ricin_B_lectin"/>
</dbReference>